<dbReference type="AlphaFoldDB" id="A0ABD0RQK1"/>
<keyword evidence="2" id="KW-1185">Reference proteome</keyword>
<dbReference type="Proteomes" id="UP001529510">
    <property type="component" value="Unassembled WGS sequence"/>
</dbReference>
<accession>A0ABD0RQK1</accession>
<protein>
    <submittedName>
        <fullName evidence="1">Uncharacterized protein</fullName>
    </submittedName>
</protein>
<organism evidence="1 2">
    <name type="scientific">Cirrhinus mrigala</name>
    <name type="common">Mrigala</name>
    <dbReference type="NCBI Taxonomy" id="683832"/>
    <lineage>
        <taxon>Eukaryota</taxon>
        <taxon>Metazoa</taxon>
        <taxon>Chordata</taxon>
        <taxon>Craniata</taxon>
        <taxon>Vertebrata</taxon>
        <taxon>Euteleostomi</taxon>
        <taxon>Actinopterygii</taxon>
        <taxon>Neopterygii</taxon>
        <taxon>Teleostei</taxon>
        <taxon>Ostariophysi</taxon>
        <taxon>Cypriniformes</taxon>
        <taxon>Cyprinidae</taxon>
        <taxon>Labeoninae</taxon>
        <taxon>Labeonini</taxon>
        <taxon>Cirrhinus</taxon>
    </lineage>
</organism>
<proteinExistence type="predicted"/>
<dbReference type="EMBL" id="JAMKFB020000002">
    <property type="protein sequence ID" value="KAL0200809.1"/>
    <property type="molecule type" value="Genomic_DNA"/>
</dbReference>
<sequence>EISESVIIVLVEGCVNERIEERVGVTQPEEDTLPYWWNVAGAERRDELGEKERDPAKDKHPDEDAHHQSCSFLFLLSPRLAVGLECHRGMA</sequence>
<reference evidence="1 2" key="1">
    <citation type="submission" date="2024-05" db="EMBL/GenBank/DDBJ databases">
        <title>Genome sequencing and assembly of Indian major carp, Cirrhinus mrigala (Hamilton, 1822).</title>
        <authorList>
            <person name="Mohindra V."/>
            <person name="Chowdhury L.M."/>
            <person name="Lal K."/>
            <person name="Jena J.K."/>
        </authorList>
    </citation>
    <scope>NUCLEOTIDE SEQUENCE [LARGE SCALE GENOMIC DNA]</scope>
    <source>
        <strain evidence="1">CM1030</strain>
        <tissue evidence="1">Blood</tissue>
    </source>
</reference>
<feature type="non-terminal residue" evidence="1">
    <location>
        <position position="91"/>
    </location>
</feature>
<comment type="caution">
    <text evidence="1">The sequence shown here is derived from an EMBL/GenBank/DDBJ whole genome shotgun (WGS) entry which is preliminary data.</text>
</comment>
<evidence type="ECO:0000313" key="1">
    <source>
        <dbReference type="EMBL" id="KAL0200809.1"/>
    </source>
</evidence>
<name>A0ABD0RQK1_CIRMR</name>
<feature type="non-terminal residue" evidence="1">
    <location>
        <position position="1"/>
    </location>
</feature>
<gene>
    <name evidence="1" type="ORF">M9458_003996</name>
</gene>
<evidence type="ECO:0000313" key="2">
    <source>
        <dbReference type="Proteomes" id="UP001529510"/>
    </source>
</evidence>